<dbReference type="FunFam" id="3.20.20.140:FF:000005">
    <property type="entry name" value="TatD family hydrolase"/>
    <property type="match status" value="1"/>
</dbReference>
<dbReference type="InterPro" id="IPR018228">
    <property type="entry name" value="DNase_TatD-rel_CS"/>
</dbReference>
<dbReference type="InterPro" id="IPR015991">
    <property type="entry name" value="TatD/YcfH-like"/>
</dbReference>
<dbReference type="InterPro" id="IPR001130">
    <property type="entry name" value="TatD-like"/>
</dbReference>
<feature type="binding site" evidence="4">
    <location>
        <position position="8"/>
    </location>
    <ligand>
        <name>a divalent metal cation</name>
        <dbReference type="ChEBI" id="CHEBI:60240"/>
        <label>1</label>
    </ligand>
</feature>
<gene>
    <name evidence="5" type="ORF">EDE15_1323</name>
</gene>
<evidence type="ECO:0000313" key="5">
    <source>
        <dbReference type="EMBL" id="RSL15818.1"/>
    </source>
</evidence>
<dbReference type="PIRSF" id="PIRSF005902">
    <property type="entry name" value="DNase_TatD"/>
    <property type="match status" value="1"/>
</dbReference>
<comment type="similarity">
    <text evidence="1">Belongs to the metallo-dependent hydrolases superfamily. TatD-type hydrolase family.</text>
</comment>
<dbReference type="RefSeq" id="WP_125484513.1">
    <property type="nucleotide sequence ID" value="NZ_RSDW01000001.1"/>
</dbReference>
<dbReference type="PANTHER" id="PTHR46124">
    <property type="entry name" value="D-AMINOACYL-TRNA DEACYLASE"/>
    <property type="match status" value="1"/>
</dbReference>
<dbReference type="GO" id="GO:0016788">
    <property type="term" value="F:hydrolase activity, acting on ester bonds"/>
    <property type="evidence" value="ECO:0007669"/>
    <property type="project" value="InterPro"/>
</dbReference>
<keyword evidence="2 4" id="KW-0479">Metal-binding</keyword>
<evidence type="ECO:0000256" key="3">
    <source>
        <dbReference type="ARBA" id="ARBA00022801"/>
    </source>
</evidence>
<feature type="binding site" evidence="4">
    <location>
        <position position="6"/>
    </location>
    <ligand>
        <name>a divalent metal cation</name>
        <dbReference type="ChEBI" id="CHEBI:60240"/>
        <label>1</label>
    </ligand>
</feature>
<dbReference type="Pfam" id="PF01026">
    <property type="entry name" value="TatD_DNase"/>
    <property type="match status" value="1"/>
</dbReference>
<dbReference type="InterPro" id="IPR032466">
    <property type="entry name" value="Metal_Hydrolase"/>
</dbReference>
<dbReference type="OrthoDB" id="9810005at2"/>
<dbReference type="Gene3D" id="3.20.20.140">
    <property type="entry name" value="Metal-dependent hydrolases"/>
    <property type="match status" value="1"/>
</dbReference>
<dbReference type="NCBIfam" id="TIGR00010">
    <property type="entry name" value="YchF/TatD family DNA exonuclease"/>
    <property type="match status" value="1"/>
</dbReference>
<dbReference type="AlphaFoldDB" id="A0A3R9PQT5"/>
<dbReference type="GO" id="GO:0005829">
    <property type="term" value="C:cytosol"/>
    <property type="evidence" value="ECO:0007669"/>
    <property type="project" value="TreeGrafter"/>
</dbReference>
<dbReference type="Proteomes" id="UP000269669">
    <property type="component" value="Unassembled WGS sequence"/>
</dbReference>
<keyword evidence="6" id="KW-1185">Reference proteome</keyword>
<accession>A0A3R9PQT5</accession>
<feature type="binding site" evidence="4">
    <location>
        <position position="176"/>
    </location>
    <ligand>
        <name>a divalent metal cation</name>
        <dbReference type="ChEBI" id="CHEBI:60240"/>
        <label>2</label>
    </ligand>
</feature>
<evidence type="ECO:0000256" key="2">
    <source>
        <dbReference type="ARBA" id="ARBA00022723"/>
    </source>
</evidence>
<proteinExistence type="inferred from homology"/>
<dbReference type="CDD" id="cd01310">
    <property type="entry name" value="TatD_DNAse"/>
    <property type="match status" value="1"/>
</dbReference>
<evidence type="ECO:0000256" key="1">
    <source>
        <dbReference type="ARBA" id="ARBA00009275"/>
    </source>
</evidence>
<protein>
    <submittedName>
        <fullName evidence="5">TatD DNase family protein</fullName>
    </submittedName>
</protein>
<dbReference type="PANTHER" id="PTHR46124:SF2">
    <property type="entry name" value="D-AMINOACYL-TRNA DEACYLASE"/>
    <property type="match status" value="1"/>
</dbReference>
<name>A0A3R9PQT5_9BACT</name>
<sequence>MLIDSHAHLDFYTDDREDILRRAQSAGVETILAIGIGEGPDTMHQALAFANAPSTPDLPKIYATAGIHPQEAAQATEEALAKVARLAADPKCIGIGEIGLDYYHVENPDIPVQQLAFTAQIYIASEARKPIIIHCRTSELATSQAKARFGPADAWQDTLDLITQHWAPTKLPGIMHCFSGDIEEARRSLDLGFYLSFAGNLTYPKAVAIREAAAFAPADRILVETDAPFLAPIPNRGQRNEPALVTHTAAALADLRGISPDELAVITTENFHRLFPTTR</sequence>
<evidence type="ECO:0000313" key="6">
    <source>
        <dbReference type="Proteomes" id="UP000269669"/>
    </source>
</evidence>
<feature type="binding site" evidence="4">
    <location>
        <position position="226"/>
    </location>
    <ligand>
        <name>a divalent metal cation</name>
        <dbReference type="ChEBI" id="CHEBI:60240"/>
        <label>1</label>
    </ligand>
</feature>
<keyword evidence="3" id="KW-0378">Hydrolase</keyword>
<dbReference type="GO" id="GO:0004536">
    <property type="term" value="F:DNA nuclease activity"/>
    <property type="evidence" value="ECO:0007669"/>
    <property type="project" value="InterPro"/>
</dbReference>
<dbReference type="EMBL" id="RSDW01000001">
    <property type="protein sequence ID" value="RSL15818.1"/>
    <property type="molecule type" value="Genomic_DNA"/>
</dbReference>
<dbReference type="GO" id="GO:0046872">
    <property type="term" value="F:metal ion binding"/>
    <property type="evidence" value="ECO:0007669"/>
    <property type="project" value="UniProtKB-KW"/>
</dbReference>
<dbReference type="PROSITE" id="PS01137">
    <property type="entry name" value="TATD_1"/>
    <property type="match status" value="1"/>
</dbReference>
<comment type="caution">
    <text evidence="5">The sequence shown here is derived from an EMBL/GenBank/DDBJ whole genome shotgun (WGS) entry which is preliminary data.</text>
</comment>
<organism evidence="5 6">
    <name type="scientific">Edaphobacter aggregans</name>
    <dbReference type="NCBI Taxonomy" id="570835"/>
    <lineage>
        <taxon>Bacteria</taxon>
        <taxon>Pseudomonadati</taxon>
        <taxon>Acidobacteriota</taxon>
        <taxon>Terriglobia</taxon>
        <taxon>Terriglobales</taxon>
        <taxon>Acidobacteriaceae</taxon>
        <taxon>Edaphobacter</taxon>
    </lineage>
</organism>
<feature type="binding site" evidence="4">
    <location>
        <position position="134"/>
    </location>
    <ligand>
        <name>a divalent metal cation</name>
        <dbReference type="ChEBI" id="CHEBI:60240"/>
        <label>2</label>
    </ligand>
</feature>
<dbReference type="SUPFAM" id="SSF51556">
    <property type="entry name" value="Metallo-dependent hydrolases"/>
    <property type="match status" value="1"/>
</dbReference>
<feature type="binding site" evidence="4">
    <location>
        <position position="97"/>
    </location>
    <ligand>
        <name>a divalent metal cation</name>
        <dbReference type="ChEBI" id="CHEBI:60240"/>
        <label>1</label>
    </ligand>
</feature>
<evidence type="ECO:0000256" key="4">
    <source>
        <dbReference type="PIRSR" id="PIRSR005902-1"/>
    </source>
</evidence>
<reference evidence="5 6" key="1">
    <citation type="submission" date="2018-12" db="EMBL/GenBank/DDBJ databases">
        <title>Sequencing of bacterial isolates from soil warming experiment in Harvard Forest, Massachusetts, USA.</title>
        <authorList>
            <person name="Deangelis K."/>
        </authorList>
    </citation>
    <scope>NUCLEOTIDE SEQUENCE [LARGE SCALE GENOMIC DNA]</scope>
    <source>
        <strain evidence="5 6">EB153</strain>
    </source>
</reference>